<dbReference type="SUPFAM" id="SSF48452">
    <property type="entry name" value="TPR-like"/>
    <property type="match status" value="1"/>
</dbReference>
<dbReference type="SUPFAM" id="SSF48371">
    <property type="entry name" value="ARM repeat"/>
    <property type="match status" value="1"/>
</dbReference>
<feature type="signal peptide" evidence="1">
    <location>
        <begin position="1"/>
        <end position="21"/>
    </location>
</feature>
<proteinExistence type="predicted"/>
<keyword evidence="1" id="KW-0732">Signal</keyword>
<dbReference type="RefSeq" id="WP_386818830.1">
    <property type="nucleotide sequence ID" value="NZ_JBHUIT010000003.1"/>
</dbReference>
<feature type="chain" id="PRO_5047423351" evidence="1">
    <location>
        <begin position="22"/>
        <end position="886"/>
    </location>
</feature>
<name>A0ABW5D5I6_9BACT</name>
<evidence type="ECO:0000256" key="1">
    <source>
        <dbReference type="SAM" id="SignalP"/>
    </source>
</evidence>
<evidence type="ECO:0000313" key="3">
    <source>
        <dbReference type="Proteomes" id="UP001597375"/>
    </source>
</evidence>
<dbReference type="Gene3D" id="1.25.10.10">
    <property type="entry name" value="Leucine-rich Repeat Variant"/>
    <property type="match status" value="1"/>
</dbReference>
<dbReference type="EMBL" id="JBHUIT010000003">
    <property type="protein sequence ID" value="MFD2255986.1"/>
    <property type="molecule type" value="Genomic_DNA"/>
</dbReference>
<dbReference type="Gene3D" id="1.25.40.10">
    <property type="entry name" value="Tetratricopeptide repeat domain"/>
    <property type="match status" value="2"/>
</dbReference>
<comment type="caution">
    <text evidence="2">The sequence shown here is derived from an EMBL/GenBank/DDBJ whole genome shotgun (WGS) entry which is preliminary data.</text>
</comment>
<dbReference type="InterPro" id="IPR011989">
    <property type="entry name" value="ARM-like"/>
</dbReference>
<gene>
    <name evidence="2" type="ORF">ACFSSA_04800</name>
</gene>
<accession>A0ABW5D5I6</accession>
<dbReference type="Proteomes" id="UP001597375">
    <property type="component" value="Unassembled WGS sequence"/>
</dbReference>
<organism evidence="2 3">
    <name type="scientific">Luteolibacter algae</name>
    <dbReference type="NCBI Taxonomy" id="454151"/>
    <lineage>
        <taxon>Bacteria</taxon>
        <taxon>Pseudomonadati</taxon>
        <taxon>Verrucomicrobiota</taxon>
        <taxon>Verrucomicrobiia</taxon>
        <taxon>Verrucomicrobiales</taxon>
        <taxon>Verrucomicrobiaceae</taxon>
        <taxon>Luteolibacter</taxon>
    </lineage>
</organism>
<dbReference type="InterPro" id="IPR011990">
    <property type="entry name" value="TPR-like_helical_dom_sf"/>
</dbReference>
<dbReference type="InterPro" id="IPR016024">
    <property type="entry name" value="ARM-type_fold"/>
</dbReference>
<reference evidence="3" key="1">
    <citation type="journal article" date="2019" name="Int. J. Syst. Evol. Microbiol.">
        <title>The Global Catalogue of Microorganisms (GCM) 10K type strain sequencing project: providing services to taxonomists for standard genome sequencing and annotation.</title>
        <authorList>
            <consortium name="The Broad Institute Genomics Platform"/>
            <consortium name="The Broad Institute Genome Sequencing Center for Infectious Disease"/>
            <person name="Wu L."/>
            <person name="Ma J."/>
        </authorList>
    </citation>
    <scope>NUCLEOTIDE SEQUENCE [LARGE SCALE GENOMIC DNA]</scope>
    <source>
        <strain evidence="3">CGMCC 4.7106</strain>
    </source>
</reference>
<sequence>MRCPALVFFFFAAAMLPQMHAETASGAGNPDKTTQLPGSDGQGADIATLIAGLSDDSFQKREEATRELWKIGSLAIPALRDAANSDDPEISLRATDILEKVELKITPETPDDILQLIQKYREASQNQKSNYLSLLKRKGAFFQVLKLYSMERPELKMSLASSILGVAISGARESLIDGDANSAIELLRISAGNHNDLMALACVYRNSGLLDEQLENLDPPENVPTEVWKSILLQAKGDLEEIIAYAKATDQVQLLAAMRVLSGDPVLWLEQNGLGDDRQQAPEAYTAVALKRWKGKTVRKSDLTPLEAMLESGNIEEKAHGISALASLGILPALERIEAKDSPSTAFAYFLSQERIPEALEALGLDPEMPDFEGWVAKRFELLTGDEDRHELSLSAEDELLLLAGFLERRGLHEGLSKSYGKRLSKYAQDNQNHFLDFLRNLFDPKSGAPEFAARAAAEWAGEDKARWEEILIVACGEEEITEKWLGMLAAIEPDLTGKDLLNVAMALFQISNSPGGLREEWLGKAWNFLETLDDVSRREYIQAIRILCVDQGDVENALKAWDRLSPEEKSSSMWGSIDKYLSAAGRWQDAAEILRKNESKRISRSPEIHAYLAVNLRRAGMEKEAKIHDQWAEKLALGYSASYTRIAAYYSYGGDHVRAAEWSRKAVIQADVHDGDFVNTLDGYASAMFQGKDWRIAASCYEALVQVYAAQEYVEGSLLSFSKARLNADLAKALAILPQDKKGALALLNQIHANFMTDGVLADDFFPLVREAGLLEEHKVWFEKSWQKISEVAEKYPASDNTRNTAAWYASRAGLQLDAAQKLLQVAIDRSPEQPAYLDTMAEIKFAQGDRSSAIAWSDKAVKFQPLDPMIRRQNERFKFDPLPQ</sequence>
<keyword evidence="3" id="KW-1185">Reference proteome</keyword>
<protein>
    <submittedName>
        <fullName evidence="2">Tetratricopeptide repeat protein</fullName>
    </submittedName>
</protein>
<evidence type="ECO:0000313" key="2">
    <source>
        <dbReference type="EMBL" id="MFD2255986.1"/>
    </source>
</evidence>